<dbReference type="EMBL" id="JBBNAG010000001">
    <property type="protein sequence ID" value="KAK9166617.1"/>
    <property type="molecule type" value="Genomic_DNA"/>
</dbReference>
<name>A0AAP0L8Q1_9MAGN</name>
<sequence length="126" mass="13274">MVFRTPLLSRSEAFLFLAGTPAAGTPVARRRDSCRSLQELLPLVGRCFHSRLPSIAAGTPASRCQHSRCSSQALLLLAAGTPTAGTHSRMLDISQTSAVLSSGSPPSFYFHAPLELASDDLAGCFG</sequence>
<evidence type="ECO:0000313" key="1">
    <source>
        <dbReference type="EMBL" id="KAK9166617.1"/>
    </source>
</evidence>
<accession>A0AAP0L8Q1</accession>
<reference evidence="1 2" key="1">
    <citation type="submission" date="2024-01" db="EMBL/GenBank/DDBJ databases">
        <title>Genome assemblies of Stephania.</title>
        <authorList>
            <person name="Yang L."/>
        </authorList>
    </citation>
    <scope>NUCLEOTIDE SEQUENCE [LARGE SCALE GENOMIC DNA]</scope>
    <source>
        <strain evidence="1">JXDWG</strain>
        <tissue evidence="1">Leaf</tissue>
    </source>
</reference>
<proteinExistence type="predicted"/>
<dbReference type="Proteomes" id="UP001419268">
    <property type="component" value="Unassembled WGS sequence"/>
</dbReference>
<protein>
    <submittedName>
        <fullName evidence="1">Uncharacterized protein</fullName>
    </submittedName>
</protein>
<evidence type="ECO:0000313" key="2">
    <source>
        <dbReference type="Proteomes" id="UP001419268"/>
    </source>
</evidence>
<keyword evidence="2" id="KW-1185">Reference proteome</keyword>
<gene>
    <name evidence="1" type="ORF">Scep_001808</name>
</gene>
<organism evidence="1 2">
    <name type="scientific">Stephania cephalantha</name>
    <dbReference type="NCBI Taxonomy" id="152367"/>
    <lineage>
        <taxon>Eukaryota</taxon>
        <taxon>Viridiplantae</taxon>
        <taxon>Streptophyta</taxon>
        <taxon>Embryophyta</taxon>
        <taxon>Tracheophyta</taxon>
        <taxon>Spermatophyta</taxon>
        <taxon>Magnoliopsida</taxon>
        <taxon>Ranunculales</taxon>
        <taxon>Menispermaceae</taxon>
        <taxon>Menispermoideae</taxon>
        <taxon>Cissampelideae</taxon>
        <taxon>Stephania</taxon>
    </lineage>
</organism>
<dbReference type="AlphaFoldDB" id="A0AAP0L8Q1"/>
<comment type="caution">
    <text evidence="1">The sequence shown here is derived from an EMBL/GenBank/DDBJ whole genome shotgun (WGS) entry which is preliminary data.</text>
</comment>